<dbReference type="Proteomes" id="UP000036902">
    <property type="component" value="Chromosome"/>
</dbReference>
<reference evidence="2" key="1">
    <citation type="submission" date="2016-03" db="EMBL/GenBank/DDBJ databases">
        <authorList>
            <person name="Ma C."/>
            <person name="Zhou S."/>
            <person name="Yang G."/>
        </authorList>
    </citation>
    <scope>NUCLEOTIDE SEQUENCE [LARGE SCALE GENOMIC DNA]</scope>
    <source>
        <strain evidence="2">SgZ-1</strain>
    </source>
</reference>
<protein>
    <submittedName>
        <fullName evidence="1">Uncharacterized protein</fullName>
    </submittedName>
</protein>
<proteinExistence type="predicted"/>
<name>A0A127K6Z0_9RHOO</name>
<gene>
    <name evidence="1" type="ORF">AC731_012550</name>
</gene>
<accession>A0A127K6Z0</accession>
<evidence type="ECO:0000313" key="2">
    <source>
        <dbReference type="Proteomes" id="UP000036902"/>
    </source>
</evidence>
<dbReference type="KEGG" id="thu:AC731_012550"/>
<sequence>MVSGGRGALGVTGATVGVPAVGAWQLGQAGQGWCCGHLLPASTSGAREGVAQAESRASRASSAGRARRVGASVMEGIG</sequence>
<dbReference type="AlphaFoldDB" id="A0A127K6Z0"/>
<keyword evidence="2" id="KW-1185">Reference proteome</keyword>
<evidence type="ECO:0000313" key="1">
    <source>
        <dbReference type="EMBL" id="AMO37699.1"/>
    </source>
</evidence>
<dbReference type="EMBL" id="CP014646">
    <property type="protein sequence ID" value="AMO37699.1"/>
    <property type="molecule type" value="Genomic_DNA"/>
</dbReference>
<dbReference type="STRING" id="1134435.AC731_012550"/>
<organism evidence="1 2">
    <name type="scientific">Thauera humireducens</name>
    <dbReference type="NCBI Taxonomy" id="1134435"/>
    <lineage>
        <taxon>Bacteria</taxon>
        <taxon>Pseudomonadati</taxon>
        <taxon>Pseudomonadota</taxon>
        <taxon>Betaproteobacteria</taxon>
        <taxon>Rhodocyclales</taxon>
        <taxon>Zoogloeaceae</taxon>
        <taxon>Thauera</taxon>
    </lineage>
</organism>